<evidence type="ECO:0000256" key="1">
    <source>
        <dbReference type="ARBA" id="ARBA00004141"/>
    </source>
</evidence>
<feature type="transmembrane region" description="Helical" evidence="9">
    <location>
        <begin position="202"/>
        <end position="221"/>
    </location>
</feature>
<evidence type="ECO:0000256" key="2">
    <source>
        <dbReference type="ARBA" id="ARBA00005364"/>
    </source>
</evidence>
<dbReference type="SUPFAM" id="SSF56672">
    <property type="entry name" value="DNA/RNA polymerases"/>
    <property type="match status" value="1"/>
</dbReference>
<evidence type="ECO:0000313" key="13">
    <source>
        <dbReference type="Proteomes" id="UP001148838"/>
    </source>
</evidence>
<keyword evidence="4" id="KW-0106">Calcium</keyword>
<dbReference type="InterPro" id="IPR004481">
    <property type="entry name" value="K/Na/Ca-exchanger"/>
</dbReference>
<dbReference type="Gene3D" id="1.20.1420.30">
    <property type="entry name" value="NCX, central ion-binding region"/>
    <property type="match status" value="2"/>
</dbReference>
<comment type="similarity">
    <text evidence="2">Belongs to the Ca(2+):cation antiporter (CaCA) (TC 2.A.19) family. SLC24A subfamily.</text>
</comment>
<evidence type="ECO:0000256" key="6">
    <source>
        <dbReference type="ARBA" id="ARBA00022989"/>
    </source>
</evidence>
<feature type="non-terminal residue" evidence="12">
    <location>
        <position position="1"/>
    </location>
</feature>
<evidence type="ECO:0000256" key="9">
    <source>
        <dbReference type="SAM" id="Phobius"/>
    </source>
</evidence>
<keyword evidence="4" id="KW-0406">Ion transport</keyword>
<feature type="domain" description="Reverse transcriptase" evidence="10">
    <location>
        <begin position="587"/>
        <end position="702"/>
    </location>
</feature>
<proteinExistence type="inferred from homology"/>
<feature type="transmembrane region" description="Helical" evidence="9">
    <location>
        <begin position="49"/>
        <end position="71"/>
    </location>
</feature>
<name>A0ABQ8TIJ6_PERAM</name>
<feature type="domain" description="Sodium/calcium exchanger membrane region" evidence="11">
    <location>
        <begin position="53"/>
        <end position="221"/>
    </location>
</feature>
<evidence type="ECO:0000256" key="3">
    <source>
        <dbReference type="ARBA" id="ARBA00022449"/>
    </source>
</evidence>
<protein>
    <submittedName>
        <fullName evidence="12">Uncharacterized protein</fullName>
    </submittedName>
</protein>
<keyword evidence="4" id="KW-0813">Transport</keyword>
<keyword evidence="4" id="KW-0109">Calcium transport</keyword>
<comment type="subcellular location">
    <subcellularLocation>
        <location evidence="1">Membrane</location>
        <topology evidence="1">Multi-pass membrane protein</topology>
    </subcellularLocation>
</comment>
<dbReference type="InterPro" id="IPR004837">
    <property type="entry name" value="NaCa_Exmemb"/>
</dbReference>
<feature type="transmembrane region" description="Helical" evidence="9">
    <location>
        <begin position="339"/>
        <end position="358"/>
    </location>
</feature>
<keyword evidence="13" id="KW-1185">Reference proteome</keyword>
<feature type="transmembrane region" description="Helical" evidence="9">
    <location>
        <begin position="91"/>
        <end position="112"/>
    </location>
</feature>
<keyword evidence="3" id="KW-0050">Antiport</keyword>
<feature type="transmembrane region" description="Helical" evidence="9">
    <location>
        <begin position="119"/>
        <end position="144"/>
    </location>
</feature>
<keyword evidence="7 9" id="KW-0472">Membrane</keyword>
<feature type="region of interest" description="Disordered" evidence="8">
    <location>
        <begin position="275"/>
        <end position="299"/>
    </location>
</feature>
<evidence type="ECO:0000259" key="10">
    <source>
        <dbReference type="Pfam" id="PF00078"/>
    </source>
</evidence>
<dbReference type="Proteomes" id="UP001148838">
    <property type="component" value="Unassembled WGS sequence"/>
</dbReference>
<evidence type="ECO:0000313" key="12">
    <source>
        <dbReference type="EMBL" id="KAJ4445699.1"/>
    </source>
</evidence>
<evidence type="ECO:0000256" key="4">
    <source>
        <dbReference type="ARBA" id="ARBA00022568"/>
    </source>
</evidence>
<evidence type="ECO:0000256" key="8">
    <source>
        <dbReference type="SAM" id="MobiDB-lite"/>
    </source>
</evidence>
<feature type="compositionally biased region" description="Polar residues" evidence="8">
    <location>
        <begin position="275"/>
        <end position="284"/>
    </location>
</feature>
<keyword evidence="6 9" id="KW-1133">Transmembrane helix</keyword>
<gene>
    <name evidence="12" type="ORF">ANN_12384</name>
</gene>
<organism evidence="12 13">
    <name type="scientific">Periplaneta americana</name>
    <name type="common">American cockroach</name>
    <name type="synonym">Blatta americana</name>
    <dbReference type="NCBI Taxonomy" id="6978"/>
    <lineage>
        <taxon>Eukaryota</taxon>
        <taxon>Metazoa</taxon>
        <taxon>Ecdysozoa</taxon>
        <taxon>Arthropoda</taxon>
        <taxon>Hexapoda</taxon>
        <taxon>Insecta</taxon>
        <taxon>Pterygota</taxon>
        <taxon>Neoptera</taxon>
        <taxon>Polyneoptera</taxon>
        <taxon>Dictyoptera</taxon>
        <taxon>Blattodea</taxon>
        <taxon>Blattoidea</taxon>
        <taxon>Blattidae</taxon>
        <taxon>Blattinae</taxon>
        <taxon>Periplaneta</taxon>
    </lineage>
</organism>
<dbReference type="PANTHER" id="PTHR10846">
    <property type="entry name" value="SODIUM/POTASSIUM/CALCIUM EXCHANGER"/>
    <property type="match status" value="1"/>
</dbReference>
<dbReference type="CDD" id="cd01650">
    <property type="entry name" value="RT_nLTR_like"/>
    <property type="match status" value="1"/>
</dbReference>
<dbReference type="Pfam" id="PF01699">
    <property type="entry name" value="Na_Ca_ex"/>
    <property type="match status" value="2"/>
</dbReference>
<dbReference type="InterPro" id="IPR044880">
    <property type="entry name" value="NCX_ion-bd_dom_sf"/>
</dbReference>
<dbReference type="InterPro" id="IPR000477">
    <property type="entry name" value="RT_dom"/>
</dbReference>
<sequence>CVSTFLLVQPAVFVAGLDDHTFTQNCTPPAIDDFPKDLFTEKQRQDGAVVLHVIASLYLFVALAVVCDKYFVPAVERICQALNMSNDVAGATFMAAATSAPELFVNVIGTFITEGDIGVGTIVGSAVFNILAVAACCGIGAGIILTEILLYSKDCKIAETFMARSVPQVVPLDWWPLTRDCLAYGVTVSLMICIIHDERVEWYEALTLVLLYIVYTGVMYWDKQIQRCARGQLREGANRKPSADPSSVASSDSSCVSVHLVGWSPEAGEVQLPLQQQNSEDVTSQQQQQQQQQNGSVKGASPLIVDSTQVTTPIQQDSDSGSGILSTSSMFHWPKGQEWWRQVAWLLVWPIHLVFLVTIPDCEKPRFKRWFPLTFLMCIVWIGSLSYVVAWMITIIETALSVLQEIFLSNDETLREASRTLRNKKRGYLKEKLNEVETNSKNKNIRDLYKGIKEFKNGYQPRVNVIKDENGDLLADSPSILNRWKNYFAQLLNVHRPNRNDRDEIEIQTAEPFIPEPTLSEVEIAIENLKKYKSPGIDQIPAELIQEGGSALYSEIYKLVVAIWEKEIVPEQWKESIIVPIFKKWDKTNCGNFRGISLLLTSYKILSNILLRRLTPYVDEIIGDHQCGFQRNRSTIDQIFCIRQIMEKKWEYKGTVHQLFIDFKKAYDSVKRDVLYDILIEFGIPKKLVRLIKMCLSETYSRVRIGDTLKIPDSVMGITFLAAGTSVPEAVSSVIVAKQGKPRFHGHQQLDRFQHFRHPAMPGAALAHQGVVPAHHRRTTFRRDQLAGAGVQRHLPPVHAAPALRHFLVQQIPIGPQGGAGLLAHVWNVSRARVTNRTQRLLHGEPADMWAVSVEKMCCGDVLRPETREDSRLSQRHICPNPLKQHTNQQPSDDEKCLAGKHVVSSNDSVDVQRFLQGSSKFNWKYF</sequence>
<evidence type="ECO:0000259" key="11">
    <source>
        <dbReference type="Pfam" id="PF01699"/>
    </source>
</evidence>
<dbReference type="InterPro" id="IPR043502">
    <property type="entry name" value="DNA/RNA_pol_sf"/>
</dbReference>
<evidence type="ECO:0000256" key="5">
    <source>
        <dbReference type="ARBA" id="ARBA00022692"/>
    </source>
</evidence>
<reference evidence="12 13" key="1">
    <citation type="journal article" date="2022" name="Allergy">
        <title>Genome assembly and annotation of Periplaneta americana reveal a comprehensive cockroach allergen profile.</title>
        <authorList>
            <person name="Wang L."/>
            <person name="Xiong Q."/>
            <person name="Saelim N."/>
            <person name="Wang L."/>
            <person name="Nong W."/>
            <person name="Wan A.T."/>
            <person name="Shi M."/>
            <person name="Liu X."/>
            <person name="Cao Q."/>
            <person name="Hui J.H.L."/>
            <person name="Sookrung N."/>
            <person name="Leung T.F."/>
            <person name="Tungtrongchitr A."/>
            <person name="Tsui S.K.W."/>
        </authorList>
    </citation>
    <scope>NUCLEOTIDE SEQUENCE [LARGE SCALE GENOMIC DNA]</scope>
    <source>
        <strain evidence="12">PWHHKU_190912</strain>
    </source>
</reference>
<comment type="caution">
    <text evidence="12">The sequence shown here is derived from an EMBL/GenBank/DDBJ whole genome shotgun (WGS) entry which is preliminary data.</text>
</comment>
<keyword evidence="5 9" id="KW-0812">Transmembrane</keyword>
<dbReference type="EMBL" id="JAJSOF020000009">
    <property type="protein sequence ID" value="KAJ4445699.1"/>
    <property type="molecule type" value="Genomic_DNA"/>
</dbReference>
<feature type="transmembrane region" description="Helical" evidence="9">
    <location>
        <begin position="370"/>
        <end position="393"/>
    </location>
</feature>
<feature type="domain" description="Sodium/calcium exchanger membrane region" evidence="11">
    <location>
        <begin position="704"/>
        <end position="743"/>
    </location>
</feature>
<dbReference type="Pfam" id="PF00078">
    <property type="entry name" value="RVT_1"/>
    <property type="match status" value="1"/>
</dbReference>
<dbReference type="PANTHER" id="PTHR10846:SF70">
    <property type="entry name" value="ZYDECO, ISOFORM F"/>
    <property type="match status" value="1"/>
</dbReference>
<evidence type="ECO:0000256" key="7">
    <source>
        <dbReference type="ARBA" id="ARBA00023136"/>
    </source>
</evidence>
<accession>A0ABQ8TIJ6</accession>